<protein>
    <submittedName>
        <fullName evidence="1">Uncharacterized protein</fullName>
    </submittedName>
</protein>
<dbReference type="EMBL" id="MT141566">
    <property type="protein sequence ID" value="QJA67106.1"/>
    <property type="molecule type" value="Genomic_DNA"/>
</dbReference>
<name>A0A6M3JBB3_9ZZZZ</name>
<gene>
    <name evidence="2" type="ORF">MM415A00172_0016</name>
    <name evidence="1" type="ORF">MM415B00296_0012</name>
    <name evidence="3" type="ORF">TM448B02017_0006</name>
</gene>
<dbReference type="EMBL" id="MT144866">
    <property type="protein sequence ID" value="QJI00646.1"/>
    <property type="molecule type" value="Genomic_DNA"/>
</dbReference>
<evidence type="ECO:0000313" key="1">
    <source>
        <dbReference type="EMBL" id="QJA67106.1"/>
    </source>
</evidence>
<organism evidence="1">
    <name type="scientific">viral metagenome</name>
    <dbReference type="NCBI Taxonomy" id="1070528"/>
    <lineage>
        <taxon>unclassified sequences</taxon>
        <taxon>metagenomes</taxon>
        <taxon>organismal metagenomes</taxon>
    </lineage>
</organism>
<evidence type="ECO:0000313" key="3">
    <source>
        <dbReference type="EMBL" id="QJI00646.1"/>
    </source>
</evidence>
<dbReference type="EMBL" id="MT142533">
    <property type="protein sequence ID" value="QJA84672.1"/>
    <property type="molecule type" value="Genomic_DNA"/>
</dbReference>
<accession>A0A6M3JBB3</accession>
<dbReference type="AlphaFoldDB" id="A0A6M3JBB3"/>
<sequence length="241" mass="27298">MTLLAVRTQFAKITGRYDLVVASTYADNGADFYINAGQMWLDRLETFHKSFSRVFEEVTEGEWYHLFQLCRAIKEVWISDSDGDKWKLTKADFNVLRAAYAEDPANLDNGDPLYYAPIYIRNDPVAADQVTIDFFGATEYTSAVDHFEYNGLVFLPPADGTYTLEIHGLFYHPKLTVDASENYWTEVHPLVLVMAASRALEVAYRNSEGVKDWENAIKTELFGLGLDLVEEASAEVSEMEG</sequence>
<evidence type="ECO:0000313" key="2">
    <source>
        <dbReference type="EMBL" id="QJA84672.1"/>
    </source>
</evidence>
<proteinExistence type="predicted"/>
<reference evidence="1" key="1">
    <citation type="submission" date="2020-03" db="EMBL/GenBank/DDBJ databases">
        <title>The deep terrestrial virosphere.</title>
        <authorList>
            <person name="Holmfeldt K."/>
            <person name="Nilsson E."/>
            <person name="Simone D."/>
            <person name="Lopez-Fernandez M."/>
            <person name="Wu X."/>
            <person name="de Brujin I."/>
            <person name="Lundin D."/>
            <person name="Andersson A."/>
            <person name="Bertilsson S."/>
            <person name="Dopson M."/>
        </authorList>
    </citation>
    <scope>NUCLEOTIDE SEQUENCE</scope>
    <source>
        <strain evidence="2">MM415A00172</strain>
        <strain evidence="1">MM415B00296</strain>
        <strain evidence="3">TM448B02017</strain>
    </source>
</reference>